<name>A0A427XMQ2_9TREE</name>
<keyword evidence="8" id="KW-1185">Reference proteome</keyword>
<dbReference type="Proteomes" id="UP000279259">
    <property type="component" value="Unassembled WGS sequence"/>
</dbReference>
<evidence type="ECO:0000256" key="3">
    <source>
        <dbReference type="ARBA" id="ARBA00022692"/>
    </source>
</evidence>
<organism evidence="7 8">
    <name type="scientific">Saitozyma podzolica</name>
    <dbReference type="NCBI Taxonomy" id="1890683"/>
    <lineage>
        <taxon>Eukaryota</taxon>
        <taxon>Fungi</taxon>
        <taxon>Dikarya</taxon>
        <taxon>Basidiomycota</taxon>
        <taxon>Agaricomycotina</taxon>
        <taxon>Tremellomycetes</taxon>
        <taxon>Tremellales</taxon>
        <taxon>Trimorphomycetaceae</taxon>
        <taxon>Saitozyma</taxon>
    </lineage>
</organism>
<dbReference type="EMBL" id="RSCD01000035">
    <property type="protein sequence ID" value="RSH80199.1"/>
    <property type="molecule type" value="Genomic_DNA"/>
</dbReference>
<feature type="transmembrane region" description="Helical" evidence="6">
    <location>
        <begin position="55"/>
        <end position="76"/>
    </location>
</feature>
<evidence type="ECO:0000256" key="1">
    <source>
        <dbReference type="ARBA" id="ARBA00004141"/>
    </source>
</evidence>
<keyword evidence="2" id="KW-0813">Transport</keyword>
<keyword evidence="4 6" id="KW-1133">Transmembrane helix</keyword>
<evidence type="ECO:0000256" key="6">
    <source>
        <dbReference type="SAM" id="Phobius"/>
    </source>
</evidence>
<comment type="subcellular location">
    <subcellularLocation>
        <location evidence="1">Membrane</location>
        <topology evidence="1">Multi-pass membrane protein</topology>
    </subcellularLocation>
</comment>
<gene>
    <name evidence="7" type="ORF">EHS25_007209</name>
</gene>
<protein>
    <submittedName>
        <fullName evidence="7">Uncharacterized protein</fullName>
    </submittedName>
</protein>
<dbReference type="PANTHER" id="PTHR43791:SF38">
    <property type="entry name" value="MAJOR FACILITATOR SUPERFAMILY (MFS) PROFILE DOMAIN-CONTAINING PROTEIN"/>
    <property type="match status" value="1"/>
</dbReference>
<dbReference type="PANTHER" id="PTHR43791">
    <property type="entry name" value="PERMEASE-RELATED"/>
    <property type="match status" value="1"/>
</dbReference>
<dbReference type="SUPFAM" id="SSF103473">
    <property type="entry name" value="MFS general substrate transporter"/>
    <property type="match status" value="1"/>
</dbReference>
<keyword evidence="5 6" id="KW-0472">Membrane</keyword>
<comment type="caution">
    <text evidence="7">The sequence shown here is derived from an EMBL/GenBank/DDBJ whole genome shotgun (WGS) entry which is preliminary data.</text>
</comment>
<proteinExistence type="predicted"/>
<accession>A0A427XMQ2</accession>
<evidence type="ECO:0000256" key="4">
    <source>
        <dbReference type="ARBA" id="ARBA00022989"/>
    </source>
</evidence>
<keyword evidence="3 6" id="KW-0812">Transmembrane</keyword>
<dbReference type="GO" id="GO:0016020">
    <property type="term" value="C:membrane"/>
    <property type="evidence" value="ECO:0007669"/>
    <property type="project" value="UniProtKB-SubCell"/>
</dbReference>
<sequence length="164" mass="18062">MASVKDMRIWGFLLLCKSHHLRWVHLLLLSEPHDSSQLLEKQRSKFFGISADMKAVHSLGAYVLGVLSFVICATVKNNTIRYVFICFGGTGIWTATPIFLSWMVTMFDGREKREVSIALVNGFGNLASVDGSILWPSSDGPMYHIGFGVMTALLGAAASLKTVH</sequence>
<reference evidence="7 8" key="1">
    <citation type="submission" date="2018-11" db="EMBL/GenBank/DDBJ databases">
        <title>Genome sequence of Saitozyma podzolica DSM 27192.</title>
        <authorList>
            <person name="Aliyu H."/>
            <person name="Gorte O."/>
            <person name="Ochsenreither K."/>
        </authorList>
    </citation>
    <scope>NUCLEOTIDE SEQUENCE [LARGE SCALE GENOMIC DNA]</scope>
    <source>
        <strain evidence="7 8">DSM 27192</strain>
    </source>
</reference>
<feature type="transmembrane region" description="Helical" evidence="6">
    <location>
        <begin position="141"/>
        <end position="160"/>
    </location>
</feature>
<evidence type="ECO:0000313" key="7">
    <source>
        <dbReference type="EMBL" id="RSH80199.1"/>
    </source>
</evidence>
<evidence type="ECO:0000313" key="8">
    <source>
        <dbReference type="Proteomes" id="UP000279259"/>
    </source>
</evidence>
<dbReference type="GO" id="GO:0022857">
    <property type="term" value="F:transmembrane transporter activity"/>
    <property type="evidence" value="ECO:0007669"/>
    <property type="project" value="TreeGrafter"/>
</dbReference>
<dbReference type="AlphaFoldDB" id="A0A427XMQ2"/>
<evidence type="ECO:0000256" key="5">
    <source>
        <dbReference type="ARBA" id="ARBA00023136"/>
    </source>
</evidence>
<evidence type="ECO:0000256" key="2">
    <source>
        <dbReference type="ARBA" id="ARBA00022448"/>
    </source>
</evidence>
<feature type="transmembrane region" description="Helical" evidence="6">
    <location>
        <begin position="82"/>
        <end position="103"/>
    </location>
</feature>
<dbReference type="InterPro" id="IPR036259">
    <property type="entry name" value="MFS_trans_sf"/>
</dbReference>
<dbReference type="OrthoDB" id="3639251at2759"/>